<dbReference type="InterPro" id="IPR042099">
    <property type="entry name" value="ANL_N_sf"/>
</dbReference>
<dbReference type="Pfam" id="PF00501">
    <property type="entry name" value="AMP-binding"/>
    <property type="match status" value="1"/>
</dbReference>
<evidence type="ECO:0000256" key="2">
    <source>
        <dbReference type="ARBA" id="ARBA00022598"/>
    </source>
</evidence>
<name>E1IIM7_9CHLR</name>
<evidence type="ECO:0000256" key="1">
    <source>
        <dbReference type="ARBA" id="ARBA00006432"/>
    </source>
</evidence>
<keyword evidence="6" id="KW-1185">Reference proteome</keyword>
<feature type="domain" description="AMP-binding enzyme C-terminal" evidence="4">
    <location>
        <begin position="415"/>
        <end position="490"/>
    </location>
</feature>
<dbReference type="InterPro" id="IPR000873">
    <property type="entry name" value="AMP-dep_synth/lig_dom"/>
</dbReference>
<organism evidence="5 6">
    <name type="scientific">Oscillochloris trichoides DG-6</name>
    <dbReference type="NCBI Taxonomy" id="765420"/>
    <lineage>
        <taxon>Bacteria</taxon>
        <taxon>Bacillati</taxon>
        <taxon>Chloroflexota</taxon>
        <taxon>Chloroflexia</taxon>
        <taxon>Chloroflexales</taxon>
        <taxon>Chloroflexineae</taxon>
        <taxon>Oscillochloridaceae</taxon>
        <taxon>Oscillochloris</taxon>
    </lineage>
</organism>
<dbReference type="PANTHER" id="PTHR43201">
    <property type="entry name" value="ACYL-COA SYNTHETASE"/>
    <property type="match status" value="1"/>
</dbReference>
<gene>
    <name evidence="5" type="ORF">OSCT_3178</name>
</gene>
<dbReference type="Gene3D" id="3.40.50.12780">
    <property type="entry name" value="N-terminal domain of ligase-like"/>
    <property type="match status" value="1"/>
</dbReference>
<dbReference type="PROSITE" id="PS00455">
    <property type="entry name" value="AMP_BINDING"/>
    <property type="match status" value="1"/>
</dbReference>
<reference evidence="5 6" key="1">
    <citation type="journal article" date="2011" name="J. Bacteriol.">
        <title>Draft genome sequence of the anoxygenic filamentous phototrophic bacterium Oscillochloris trichoides subsp. DG-6.</title>
        <authorList>
            <person name="Kuznetsov B.B."/>
            <person name="Ivanovsky R.N."/>
            <person name="Keppen O.I."/>
            <person name="Sukhacheva M.V."/>
            <person name="Bumazhkin B.K."/>
            <person name="Patutina E.O."/>
            <person name="Beletsky A.V."/>
            <person name="Mardanov A.V."/>
            <person name="Baslerov R.V."/>
            <person name="Panteleeva A.N."/>
            <person name="Kolganova T.V."/>
            <person name="Ravin N.V."/>
            <person name="Skryabin K.G."/>
        </authorList>
    </citation>
    <scope>NUCLEOTIDE SEQUENCE [LARGE SCALE GENOMIC DNA]</scope>
    <source>
        <strain evidence="5 6">DG-6</strain>
    </source>
</reference>
<feature type="domain" description="AMP-dependent synthetase/ligase" evidence="3">
    <location>
        <begin position="10"/>
        <end position="365"/>
    </location>
</feature>
<keyword evidence="2 5" id="KW-0436">Ligase</keyword>
<dbReference type="PANTHER" id="PTHR43201:SF5">
    <property type="entry name" value="MEDIUM-CHAIN ACYL-COA LIGASE ACSF2, MITOCHONDRIAL"/>
    <property type="match status" value="1"/>
</dbReference>
<comment type="similarity">
    <text evidence="1">Belongs to the ATP-dependent AMP-binding enzyme family.</text>
</comment>
<dbReference type="SUPFAM" id="SSF56801">
    <property type="entry name" value="Acetyl-CoA synthetase-like"/>
    <property type="match status" value="1"/>
</dbReference>
<comment type="caution">
    <text evidence="5">The sequence shown here is derived from an EMBL/GenBank/DDBJ whole genome shotgun (WGS) entry which is preliminary data.</text>
</comment>
<accession>E1IIM7</accession>
<dbReference type="InterPro" id="IPR020845">
    <property type="entry name" value="AMP-binding_CS"/>
</dbReference>
<dbReference type="FunFam" id="3.30.300.30:FF:000008">
    <property type="entry name" value="2,3-dihydroxybenzoate-AMP ligase"/>
    <property type="match status" value="1"/>
</dbReference>
<dbReference type="CDD" id="cd17631">
    <property type="entry name" value="FACL_FadD13-like"/>
    <property type="match status" value="1"/>
</dbReference>
<protein>
    <submittedName>
        <fullName evidence="5">AMP-dependent synthetase and ligase</fullName>
    </submittedName>
</protein>
<evidence type="ECO:0000313" key="6">
    <source>
        <dbReference type="Proteomes" id="UP000054010"/>
    </source>
</evidence>
<proteinExistence type="inferred from homology"/>
<evidence type="ECO:0000259" key="4">
    <source>
        <dbReference type="Pfam" id="PF13193"/>
    </source>
</evidence>
<evidence type="ECO:0000313" key="5">
    <source>
        <dbReference type="EMBL" id="EFO78977.1"/>
    </source>
</evidence>
<dbReference type="STRING" id="765420.OSCT_3178"/>
<evidence type="ECO:0000259" key="3">
    <source>
        <dbReference type="Pfam" id="PF00501"/>
    </source>
</evidence>
<sequence length="507" mass="54995">MQMFLGDWLRRRALLTPEKVALRDAEADLAPITYREWDARAGRTANYLRSLGVARGDRVAVLAFNSLTYLDVWFACAKLGAIMQPLNYRLTAEELHTLIADATPMVLLSGAEFADVVAQLHHYPSSVQHWVDLEPGLVLARQSFPAEIAPLELNRDDPWVICYTGGTTGTPKGAVLTHGSIAANAVNTVASWGLTPDDVAILNAPLFHTGGLNVFTAPLVLIGGCSIVCKGFEVNQVFDLIAHAGVTIHFGVPTMFIAMQQHPRWAEADFSRLKLLISGGAPCPLPVFEAFWRRGLDFKTGYGLTEAGPNTFWLPSADVQRKPGAVGFPLFFVDVRVADPSGCELGPNEVGELLIRGPHVCKGYWGRPDETARTIVDGWLHTGDLALRDAEGYYTIVGRLKDVIISGGENIYPAEVESVLSGHPAVAEVALIAAPDPHWGEVGWAVVVTRPQITLDPDDLLAYAGEHLARFKLPKRIILATGLPKTAAGKLDKQALVQIYIHAKEAA</sequence>
<dbReference type="GO" id="GO:0031956">
    <property type="term" value="F:medium-chain fatty acid-CoA ligase activity"/>
    <property type="evidence" value="ECO:0007669"/>
    <property type="project" value="TreeGrafter"/>
</dbReference>
<dbReference type="Proteomes" id="UP000054010">
    <property type="component" value="Unassembled WGS sequence"/>
</dbReference>
<dbReference type="EMBL" id="ADVR01000140">
    <property type="protein sequence ID" value="EFO78977.1"/>
    <property type="molecule type" value="Genomic_DNA"/>
</dbReference>
<dbReference type="eggNOG" id="COG0318">
    <property type="taxonomic scope" value="Bacteria"/>
</dbReference>
<dbReference type="AlphaFoldDB" id="E1IIM7"/>
<dbReference type="HOGENOM" id="CLU_000022_59_0_0"/>
<dbReference type="GO" id="GO:0006631">
    <property type="term" value="P:fatty acid metabolic process"/>
    <property type="evidence" value="ECO:0007669"/>
    <property type="project" value="TreeGrafter"/>
</dbReference>
<dbReference type="Pfam" id="PF13193">
    <property type="entry name" value="AMP-binding_C"/>
    <property type="match status" value="1"/>
</dbReference>
<dbReference type="InterPro" id="IPR025110">
    <property type="entry name" value="AMP-bd_C"/>
</dbReference>
<dbReference type="InterPro" id="IPR045851">
    <property type="entry name" value="AMP-bd_C_sf"/>
</dbReference>
<dbReference type="Gene3D" id="3.30.300.30">
    <property type="match status" value="1"/>
</dbReference>